<evidence type="ECO:0000256" key="14">
    <source>
        <dbReference type="PIRSR" id="PIRSR004930-1"/>
    </source>
</evidence>
<feature type="binding site" evidence="14">
    <location>
        <position position="138"/>
    </location>
    <ligand>
        <name>ATP</name>
        <dbReference type="ChEBI" id="CHEBI:30616"/>
    </ligand>
</feature>
<dbReference type="InterPro" id="IPR038385">
    <property type="entry name" value="Sua5/YwlC_C"/>
</dbReference>
<feature type="binding site" evidence="14">
    <location>
        <position position="116"/>
    </location>
    <ligand>
        <name>L-threonine</name>
        <dbReference type="ChEBI" id="CHEBI:57926"/>
    </ligand>
</feature>
<dbReference type="InterPro" id="IPR006070">
    <property type="entry name" value="Sua5-like_dom"/>
</dbReference>
<name>A0A4Q7ZD69_9GAMM</name>
<sequence>MRILSASPADLDQAAALLREGQPVGMPTETVYGLAGDARHPDALRAIFAAKGRPLDHPLIVHIHRLEELEEWADPVLPAATALAARFWPGPLTLVLRRRAGVSDLVTGGQETVAIRMPGHPVALALLQRFGGAVCAPSANRFGRISPTRAEHVREELDGRVAAVVDGGACAVGIESTIVDVRDGELVILRPGGIGAEALAACTGLPVRRAGPKPAVRVSGALDSHYAPVTPAFLRPRAALAAAGGKHPGGEFLLTFGPLPPGAAGQVLPDTPQACAAVLYAALRTADQAGCARILVEEPPADEAWAADAASAPVP</sequence>
<evidence type="ECO:0000256" key="8">
    <source>
        <dbReference type="ARBA" id="ARBA00022695"/>
    </source>
</evidence>
<dbReference type="InterPro" id="IPR010923">
    <property type="entry name" value="T(6)A37_SUA5"/>
</dbReference>
<protein>
    <recommendedName>
        <fullName evidence="4 13">Threonylcarbamoyl-AMP synthase</fullName>
        <shortName evidence="13">TC-AMP synthase</shortName>
        <ecNumber evidence="3 13">2.7.7.87</ecNumber>
    </recommendedName>
    <alternativeName>
        <fullName evidence="11 13">L-threonylcarbamoyladenylate synthase</fullName>
    </alternativeName>
</protein>
<accession>A0A4Q7ZD69</accession>
<feature type="binding site" evidence="14">
    <location>
        <position position="62"/>
    </location>
    <ligand>
        <name>L-threonine</name>
        <dbReference type="ChEBI" id="CHEBI:57926"/>
    </ligand>
</feature>
<dbReference type="PANTHER" id="PTHR17490:SF16">
    <property type="entry name" value="THREONYLCARBAMOYL-AMP SYNTHASE"/>
    <property type="match status" value="1"/>
</dbReference>
<dbReference type="Pfam" id="PF01300">
    <property type="entry name" value="Sua5_yciO_yrdC"/>
    <property type="match status" value="1"/>
</dbReference>
<evidence type="ECO:0000256" key="13">
    <source>
        <dbReference type="PIRNR" id="PIRNR004930"/>
    </source>
</evidence>
<evidence type="ECO:0000256" key="2">
    <source>
        <dbReference type="ARBA" id="ARBA00007663"/>
    </source>
</evidence>
<dbReference type="FunFam" id="3.90.870.10:FF:000009">
    <property type="entry name" value="Threonylcarbamoyl-AMP synthase, putative"/>
    <property type="match status" value="1"/>
</dbReference>
<dbReference type="PANTHER" id="PTHR17490">
    <property type="entry name" value="SUA5"/>
    <property type="match status" value="1"/>
</dbReference>
<dbReference type="Proteomes" id="UP000292423">
    <property type="component" value="Unassembled WGS sequence"/>
</dbReference>
<dbReference type="EC" id="2.7.7.87" evidence="3 13"/>
<dbReference type="Gene3D" id="3.90.870.10">
    <property type="entry name" value="DHBP synthase"/>
    <property type="match status" value="1"/>
</dbReference>
<keyword evidence="6 13" id="KW-0808">Transferase</keyword>
<evidence type="ECO:0000256" key="9">
    <source>
        <dbReference type="ARBA" id="ARBA00022741"/>
    </source>
</evidence>
<feature type="binding site" evidence="14">
    <location>
        <position position="112"/>
    </location>
    <ligand>
        <name>ATP</name>
        <dbReference type="ChEBI" id="CHEBI:30616"/>
    </ligand>
</feature>
<feature type="binding site" evidence="14">
    <location>
        <position position="136"/>
    </location>
    <ligand>
        <name>L-threonine</name>
        <dbReference type="ChEBI" id="CHEBI:57926"/>
    </ligand>
</feature>
<dbReference type="GO" id="GO:0006450">
    <property type="term" value="P:regulation of translational fidelity"/>
    <property type="evidence" value="ECO:0007669"/>
    <property type="project" value="TreeGrafter"/>
</dbReference>
<dbReference type="Pfam" id="PF03481">
    <property type="entry name" value="Sua5_C"/>
    <property type="match status" value="1"/>
</dbReference>
<keyword evidence="8 13" id="KW-0548">Nucleotidyltransferase</keyword>
<dbReference type="GO" id="GO:0008033">
    <property type="term" value="P:tRNA processing"/>
    <property type="evidence" value="ECO:0007669"/>
    <property type="project" value="UniProtKB-KW"/>
</dbReference>
<dbReference type="SUPFAM" id="SSF55821">
    <property type="entry name" value="YrdC/RibB"/>
    <property type="match status" value="1"/>
</dbReference>
<dbReference type="AlphaFoldDB" id="A0A4Q7ZD69"/>
<feature type="binding site" evidence="14">
    <location>
        <position position="176"/>
    </location>
    <ligand>
        <name>L-threonine</name>
        <dbReference type="ChEBI" id="CHEBI:57926"/>
    </ligand>
</feature>
<dbReference type="GO" id="GO:0005524">
    <property type="term" value="F:ATP binding"/>
    <property type="evidence" value="ECO:0007669"/>
    <property type="project" value="UniProtKB-UniRule"/>
</dbReference>
<keyword evidence="9 13" id="KW-0547">Nucleotide-binding</keyword>
<evidence type="ECO:0000313" key="17">
    <source>
        <dbReference type="Proteomes" id="UP000292423"/>
    </source>
</evidence>
<dbReference type="InterPro" id="IPR017945">
    <property type="entry name" value="DHBP_synth_RibB-like_a/b_dom"/>
</dbReference>
<keyword evidence="5 13" id="KW-0963">Cytoplasm</keyword>
<dbReference type="Gene3D" id="3.40.50.11030">
    <property type="entry name" value="Threonylcarbamoyl-AMP synthase, C-terminal domain"/>
    <property type="match status" value="1"/>
</dbReference>
<dbReference type="InterPro" id="IPR050156">
    <property type="entry name" value="TC-AMP_synthase_SUA5"/>
</dbReference>
<evidence type="ECO:0000256" key="4">
    <source>
        <dbReference type="ARBA" id="ARBA00015492"/>
    </source>
</evidence>
<dbReference type="GO" id="GO:0000049">
    <property type="term" value="F:tRNA binding"/>
    <property type="evidence" value="ECO:0007669"/>
    <property type="project" value="TreeGrafter"/>
</dbReference>
<comment type="similarity">
    <text evidence="2 13">Belongs to the SUA5 family.</text>
</comment>
<evidence type="ECO:0000256" key="3">
    <source>
        <dbReference type="ARBA" id="ARBA00012584"/>
    </source>
</evidence>
<dbReference type="RefSeq" id="WP_130411212.1">
    <property type="nucleotide sequence ID" value="NZ_SHKX01000010.1"/>
</dbReference>
<keyword evidence="17" id="KW-1185">Reference proteome</keyword>
<dbReference type="GO" id="GO:0061710">
    <property type="term" value="F:L-threonylcarbamoyladenylate synthase"/>
    <property type="evidence" value="ECO:0007669"/>
    <property type="project" value="UniProtKB-EC"/>
</dbReference>
<comment type="function">
    <text evidence="13">Required for the formation of a threonylcarbamoyl group on adenosine at position 37 (t(6)A37) in tRNAs that read codons beginning with adenine.</text>
</comment>
<keyword evidence="10 13" id="KW-0067">ATP-binding</keyword>
<dbReference type="GO" id="GO:0005737">
    <property type="term" value="C:cytoplasm"/>
    <property type="evidence" value="ECO:0007669"/>
    <property type="project" value="UniProtKB-SubCell"/>
</dbReference>
<evidence type="ECO:0000313" key="16">
    <source>
        <dbReference type="EMBL" id="RZU47993.1"/>
    </source>
</evidence>
<feature type="binding site" evidence="14">
    <location>
        <position position="226"/>
    </location>
    <ligand>
        <name>ATP</name>
        <dbReference type="ChEBI" id="CHEBI:30616"/>
    </ligand>
</feature>
<feature type="binding site" evidence="14">
    <location>
        <position position="53"/>
    </location>
    <ligand>
        <name>ATP</name>
        <dbReference type="ChEBI" id="CHEBI:30616"/>
    </ligand>
</feature>
<evidence type="ECO:0000259" key="15">
    <source>
        <dbReference type="PROSITE" id="PS51163"/>
    </source>
</evidence>
<feature type="binding site" evidence="14">
    <location>
        <position position="30"/>
    </location>
    <ligand>
        <name>L-threonine</name>
        <dbReference type="ChEBI" id="CHEBI:57926"/>
    </ligand>
</feature>
<feature type="domain" description="YrdC-like" evidence="15">
    <location>
        <begin position="8"/>
        <end position="194"/>
    </location>
</feature>
<proteinExistence type="inferred from homology"/>
<reference evidence="16 17" key="1">
    <citation type="submission" date="2019-02" db="EMBL/GenBank/DDBJ databases">
        <title>Genomic Encyclopedia of Type Strains, Phase IV (KMG-IV): sequencing the most valuable type-strain genomes for metagenomic binning, comparative biology and taxonomic classification.</title>
        <authorList>
            <person name="Goeker M."/>
        </authorList>
    </citation>
    <scope>NUCLEOTIDE SEQUENCE [LARGE SCALE GENOMIC DNA]</scope>
    <source>
        <strain evidence="16 17">DSM 105135</strain>
    </source>
</reference>
<evidence type="ECO:0000256" key="10">
    <source>
        <dbReference type="ARBA" id="ARBA00022840"/>
    </source>
</evidence>
<dbReference type="EMBL" id="SHKX01000010">
    <property type="protein sequence ID" value="RZU47993.1"/>
    <property type="molecule type" value="Genomic_DNA"/>
</dbReference>
<organism evidence="16 17">
    <name type="scientific">Fluviicoccus keumensis</name>
    <dbReference type="NCBI Taxonomy" id="1435465"/>
    <lineage>
        <taxon>Bacteria</taxon>
        <taxon>Pseudomonadati</taxon>
        <taxon>Pseudomonadota</taxon>
        <taxon>Gammaproteobacteria</taxon>
        <taxon>Moraxellales</taxon>
        <taxon>Moraxellaceae</taxon>
        <taxon>Fluviicoccus</taxon>
    </lineage>
</organism>
<dbReference type="PIRSF" id="PIRSF004930">
    <property type="entry name" value="Tln_factor_SUA5"/>
    <property type="match status" value="1"/>
</dbReference>
<evidence type="ECO:0000256" key="5">
    <source>
        <dbReference type="ARBA" id="ARBA00022490"/>
    </source>
</evidence>
<dbReference type="NCBIfam" id="TIGR00057">
    <property type="entry name" value="L-threonylcarbamoyladenylate synthase"/>
    <property type="match status" value="1"/>
</dbReference>
<dbReference type="OrthoDB" id="9814580at2"/>
<comment type="catalytic activity">
    <reaction evidence="12 13">
        <text>L-threonine + hydrogencarbonate + ATP = L-threonylcarbamoyladenylate + diphosphate + H2O</text>
        <dbReference type="Rhea" id="RHEA:36407"/>
        <dbReference type="ChEBI" id="CHEBI:15377"/>
        <dbReference type="ChEBI" id="CHEBI:17544"/>
        <dbReference type="ChEBI" id="CHEBI:30616"/>
        <dbReference type="ChEBI" id="CHEBI:33019"/>
        <dbReference type="ChEBI" id="CHEBI:57926"/>
        <dbReference type="ChEBI" id="CHEBI:73682"/>
        <dbReference type="EC" id="2.7.7.87"/>
    </reaction>
</comment>
<comment type="caution">
    <text evidence="16">The sequence shown here is derived from an EMBL/GenBank/DDBJ whole genome shotgun (WGS) entry which is preliminary data.</text>
</comment>
<feature type="binding site" evidence="14">
    <location>
        <position position="190"/>
    </location>
    <ligand>
        <name>ATP</name>
        <dbReference type="ChEBI" id="CHEBI:30616"/>
    </ligand>
</feature>
<dbReference type="InterPro" id="IPR005145">
    <property type="entry name" value="Sua5_C"/>
</dbReference>
<evidence type="ECO:0000256" key="11">
    <source>
        <dbReference type="ARBA" id="ARBA00029774"/>
    </source>
</evidence>
<evidence type="ECO:0000256" key="7">
    <source>
        <dbReference type="ARBA" id="ARBA00022694"/>
    </source>
</evidence>
<dbReference type="PROSITE" id="PS51163">
    <property type="entry name" value="YRDC"/>
    <property type="match status" value="1"/>
</dbReference>
<dbReference type="GO" id="GO:0003725">
    <property type="term" value="F:double-stranded RNA binding"/>
    <property type="evidence" value="ECO:0007669"/>
    <property type="project" value="UniProtKB-UniRule"/>
</dbReference>
<gene>
    <name evidence="16" type="ORF">EV700_0962</name>
</gene>
<evidence type="ECO:0000256" key="1">
    <source>
        <dbReference type="ARBA" id="ARBA00004496"/>
    </source>
</evidence>
<evidence type="ECO:0000256" key="12">
    <source>
        <dbReference type="ARBA" id="ARBA00048366"/>
    </source>
</evidence>
<keyword evidence="7 13" id="KW-0819">tRNA processing</keyword>
<comment type="subcellular location">
    <subcellularLocation>
        <location evidence="1 13">Cytoplasm</location>
    </subcellularLocation>
</comment>
<feature type="binding site" evidence="14">
    <location>
        <position position="146"/>
    </location>
    <ligand>
        <name>ATP</name>
        <dbReference type="ChEBI" id="CHEBI:30616"/>
    </ligand>
</feature>
<evidence type="ECO:0000256" key="6">
    <source>
        <dbReference type="ARBA" id="ARBA00022679"/>
    </source>
</evidence>